<dbReference type="Gene3D" id="2.30.180.10">
    <property type="entry name" value="FAS1 domain"/>
    <property type="match status" value="1"/>
</dbReference>
<feature type="region of interest" description="Disordered" evidence="1">
    <location>
        <begin position="142"/>
        <end position="161"/>
    </location>
</feature>
<dbReference type="AlphaFoldDB" id="A0AAN7B7G2"/>
<dbReference type="PANTHER" id="PTHR10900">
    <property type="entry name" value="PERIOSTIN-RELATED"/>
    <property type="match status" value="1"/>
</dbReference>
<dbReference type="PANTHER" id="PTHR10900:SF77">
    <property type="entry name" value="FI19380P1"/>
    <property type="match status" value="1"/>
</dbReference>
<protein>
    <submittedName>
        <fullName evidence="3">FAS1 domain-containing protein</fullName>
    </submittedName>
</protein>
<comment type="caution">
    <text evidence="3">The sequence shown here is derived from an EMBL/GenBank/DDBJ whole genome shotgun (WGS) entry which is preliminary data.</text>
</comment>
<evidence type="ECO:0000256" key="1">
    <source>
        <dbReference type="SAM" id="MobiDB-lite"/>
    </source>
</evidence>
<sequence length="311" mass="32728">MMLRLRSTFTGLHKKRDLSPADVQRADLAADTEQTNMSKLRRFPGSVSKTNDKSANLGGDAQVVVSDSRATTVGQGSKNGVKISSGLGNLVNILLADFQYAKGFIQVTDGFFTIPQRLSKTASSTNSTTTFASLLAAQSSSSISRRQSNDSTPNNDIDTTPRVTVFIPSNSAFSSYSSSSSLEDTIGNLSPTEMDKLLNAHVVIANEGEEIGYLPNLHDGQTLKAKSGGNLKISVTATTTSDGSMDGEYYVNGAKIIQANLVLENGVAHVVEKVLSAPPPVVTSGAIACCTLASWAASMAAVGVAAFFSFW</sequence>
<dbReference type="InterPro" id="IPR000782">
    <property type="entry name" value="FAS1_domain"/>
</dbReference>
<dbReference type="SUPFAM" id="SSF82153">
    <property type="entry name" value="FAS1 domain"/>
    <property type="match status" value="1"/>
</dbReference>
<gene>
    <name evidence="3" type="ORF">QBC37DRAFT_427963</name>
</gene>
<dbReference type="SMART" id="SM00554">
    <property type="entry name" value="FAS1"/>
    <property type="match status" value="1"/>
</dbReference>
<dbReference type="Proteomes" id="UP001301769">
    <property type="component" value="Unassembled WGS sequence"/>
</dbReference>
<name>A0AAN7B7G2_9PEZI</name>
<dbReference type="GO" id="GO:0016236">
    <property type="term" value="P:macroautophagy"/>
    <property type="evidence" value="ECO:0007669"/>
    <property type="project" value="TreeGrafter"/>
</dbReference>
<dbReference type="PROSITE" id="PS50213">
    <property type="entry name" value="FAS1"/>
    <property type="match status" value="1"/>
</dbReference>
<reference evidence="3" key="1">
    <citation type="journal article" date="2023" name="Mol. Phylogenet. Evol.">
        <title>Genome-scale phylogeny and comparative genomics of the fungal order Sordariales.</title>
        <authorList>
            <person name="Hensen N."/>
            <person name="Bonometti L."/>
            <person name="Westerberg I."/>
            <person name="Brannstrom I.O."/>
            <person name="Guillou S."/>
            <person name="Cros-Aarteil S."/>
            <person name="Calhoun S."/>
            <person name="Haridas S."/>
            <person name="Kuo A."/>
            <person name="Mondo S."/>
            <person name="Pangilinan J."/>
            <person name="Riley R."/>
            <person name="LaButti K."/>
            <person name="Andreopoulos B."/>
            <person name="Lipzen A."/>
            <person name="Chen C."/>
            <person name="Yan M."/>
            <person name="Daum C."/>
            <person name="Ng V."/>
            <person name="Clum A."/>
            <person name="Steindorff A."/>
            <person name="Ohm R.A."/>
            <person name="Martin F."/>
            <person name="Silar P."/>
            <person name="Natvig D.O."/>
            <person name="Lalanne C."/>
            <person name="Gautier V."/>
            <person name="Ament-Velasquez S.L."/>
            <person name="Kruys A."/>
            <person name="Hutchinson M.I."/>
            <person name="Powell A.J."/>
            <person name="Barry K."/>
            <person name="Miller A.N."/>
            <person name="Grigoriev I.V."/>
            <person name="Debuchy R."/>
            <person name="Gladieux P."/>
            <person name="Hiltunen Thoren M."/>
            <person name="Johannesson H."/>
        </authorList>
    </citation>
    <scope>NUCLEOTIDE SEQUENCE</scope>
    <source>
        <strain evidence="3">PSN293</strain>
    </source>
</reference>
<dbReference type="GO" id="GO:0000329">
    <property type="term" value="C:fungal-type vacuole membrane"/>
    <property type="evidence" value="ECO:0007669"/>
    <property type="project" value="TreeGrafter"/>
</dbReference>
<evidence type="ECO:0000313" key="4">
    <source>
        <dbReference type="Proteomes" id="UP001301769"/>
    </source>
</evidence>
<proteinExistence type="predicted"/>
<dbReference type="InterPro" id="IPR050904">
    <property type="entry name" value="Adhesion/Biosynth-related"/>
</dbReference>
<accession>A0AAN7B7G2</accession>
<dbReference type="InterPro" id="IPR036378">
    <property type="entry name" value="FAS1_dom_sf"/>
</dbReference>
<dbReference type="Pfam" id="PF02469">
    <property type="entry name" value="Fasciclin"/>
    <property type="match status" value="1"/>
</dbReference>
<keyword evidence="4" id="KW-1185">Reference proteome</keyword>
<feature type="domain" description="FAS1" evidence="2">
    <location>
        <begin position="115"/>
        <end position="275"/>
    </location>
</feature>
<feature type="compositionally biased region" description="Low complexity" evidence="1">
    <location>
        <begin position="142"/>
        <end position="152"/>
    </location>
</feature>
<organism evidence="3 4">
    <name type="scientific">Rhypophila decipiens</name>
    <dbReference type="NCBI Taxonomy" id="261697"/>
    <lineage>
        <taxon>Eukaryota</taxon>
        <taxon>Fungi</taxon>
        <taxon>Dikarya</taxon>
        <taxon>Ascomycota</taxon>
        <taxon>Pezizomycotina</taxon>
        <taxon>Sordariomycetes</taxon>
        <taxon>Sordariomycetidae</taxon>
        <taxon>Sordariales</taxon>
        <taxon>Naviculisporaceae</taxon>
        <taxon>Rhypophila</taxon>
    </lineage>
</organism>
<evidence type="ECO:0000259" key="2">
    <source>
        <dbReference type="PROSITE" id="PS50213"/>
    </source>
</evidence>
<reference evidence="3" key="2">
    <citation type="submission" date="2023-05" db="EMBL/GenBank/DDBJ databases">
        <authorList>
            <consortium name="Lawrence Berkeley National Laboratory"/>
            <person name="Steindorff A."/>
            <person name="Hensen N."/>
            <person name="Bonometti L."/>
            <person name="Westerberg I."/>
            <person name="Brannstrom I.O."/>
            <person name="Guillou S."/>
            <person name="Cros-Aarteil S."/>
            <person name="Calhoun S."/>
            <person name="Haridas S."/>
            <person name="Kuo A."/>
            <person name="Mondo S."/>
            <person name="Pangilinan J."/>
            <person name="Riley R."/>
            <person name="Labutti K."/>
            <person name="Andreopoulos B."/>
            <person name="Lipzen A."/>
            <person name="Chen C."/>
            <person name="Yanf M."/>
            <person name="Daum C."/>
            <person name="Ng V."/>
            <person name="Clum A."/>
            <person name="Ohm R."/>
            <person name="Martin F."/>
            <person name="Silar P."/>
            <person name="Natvig D."/>
            <person name="Lalanne C."/>
            <person name="Gautier V."/>
            <person name="Ament-Velasquez S.L."/>
            <person name="Kruys A."/>
            <person name="Hutchinson M.I."/>
            <person name="Powell A.J."/>
            <person name="Barry K."/>
            <person name="Miller A.N."/>
            <person name="Grigoriev I.V."/>
            <person name="Debuchy R."/>
            <person name="Gladieux P."/>
            <person name="Thoren M.H."/>
            <person name="Johannesson H."/>
        </authorList>
    </citation>
    <scope>NUCLEOTIDE SEQUENCE</scope>
    <source>
        <strain evidence="3">PSN293</strain>
    </source>
</reference>
<evidence type="ECO:0000313" key="3">
    <source>
        <dbReference type="EMBL" id="KAK4210910.1"/>
    </source>
</evidence>
<dbReference type="EMBL" id="MU858162">
    <property type="protein sequence ID" value="KAK4210910.1"/>
    <property type="molecule type" value="Genomic_DNA"/>
</dbReference>